<reference evidence="5" key="1">
    <citation type="journal article" date="2023" name="G3 (Bethesda)">
        <title>Whole genome assembly and annotation of the endangered Caribbean coral Acropora cervicornis.</title>
        <authorList>
            <person name="Selwyn J.D."/>
            <person name="Vollmer S.V."/>
        </authorList>
    </citation>
    <scope>NUCLEOTIDE SEQUENCE</scope>
    <source>
        <strain evidence="5">K2</strain>
    </source>
</reference>
<dbReference type="EMBL" id="JARQWQ010000024">
    <property type="protein sequence ID" value="KAK2563944.1"/>
    <property type="molecule type" value="Genomic_DNA"/>
</dbReference>
<reference evidence="5" key="2">
    <citation type="journal article" date="2023" name="Science">
        <title>Genomic signatures of disease resistance in endangered staghorn corals.</title>
        <authorList>
            <person name="Vollmer S.V."/>
            <person name="Selwyn J.D."/>
            <person name="Despard B.A."/>
            <person name="Roesel C.L."/>
        </authorList>
    </citation>
    <scope>NUCLEOTIDE SEQUENCE</scope>
    <source>
        <strain evidence="5">K2</strain>
    </source>
</reference>
<dbReference type="InterPro" id="IPR006558">
    <property type="entry name" value="LamG-like"/>
</dbReference>
<dbReference type="InterPro" id="IPR051005">
    <property type="entry name" value="Pentraxin_domain"/>
</dbReference>
<sequence length="860" mass="95246">MSVTVKDYNQVLYLGFDRYNGERLYDDSQHNNNATFKSAHLDKVPGSCGMCLEVCCGGGIPYIEVTVAMMVQLKEVSGKMVLFETIGGPPMSIHQEPQYLLQVENARLRWFHRNENGSTVFSIITDGPVLSNGKWYHIAAMYDGLRGSSRIYINGRLSKQETADPGVGEFGGEGRLEGYIDELYIYNKTLTEPELKLLINKCHGPQSTMVLHLSFDKNNGPKFLDDSGLMNHASMGGPPALPGQPMPAPPPPTKGSCGNGVQISAGQADIKLDGKTFRNKPIDAVTIALWINVTSVKGAHYLFDTIGGHSAHKHDQYLLAINNGAVSWSHNDQNDRQLFKVATDSIVTENQWVHVAATYSMQSGQAKIFINGNMNKQGPGSGRLSEDWDSYAAFGKHTGSVTDIDTLDEVYMYSRELSPFEIKALYDNCNFGSAKTTSTGQVLYFGFDRVSGSAVFDDSGSGNNGELTSLATVTKTSGTCGNGLRLRGGNILINGQLIKRKPLFGVTMGLWLRLDTNRGEQAIFSTCNPGNPWNSNVQYAFEIVDGRVKWFHKNEKSQTVFSAETNTPVVPAGTWTHISCTYTAAGGKSEIYDWAGKISIGKSYEKAVNGQWISQNKLYGIIDEFYLFDRALKQNEITLLAQTCNYHRIVLHYGFNLFTGKTVYDQSGLANNGLALNGTVSYINGTCGKSVNMTMGQIEVPGDTFRERPQKAISISVWINLQTNRGRHEIFNTIGSHSDHKHDQYDFAVKDGKIIWYHHQENDKEVFNLITLPVIPARRWTHVVATYDSNAMLVKVFVNGNLVKQKSAIGDLSQDWGHFAGIGRHFYEGTYLSGLIDEFIIYNYALSRKEIEFLAQGRCS</sequence>
<proteinExistence type="predicted"/>
<feature type="region of interest" description="Disordered" evidence="3">
    <location>
        <begin position="234"/>
        <end position="257"/>
    </location>
</feature>
<dbReference type="PANTHER" id="PTHR45869">
    <property type="entry name" value="C-REACTIVE PROTEIN-RELATED"/>
    <property type="match status" value="1"/>
</dbReference>
<feature type="domain" description="LamG-like jellyroll fold" evidence="4">
    <location>
        <begin position="63"/>
        <end position="193"/>
    </location>
</feature>
<dbReference type="InterPro" id="IPR013320">
    <property type="entry name" value="ConA-like_dom_sf"/>
</dbReference>
<protein>
    <recommendedName>
        <fullName evidence="4">LamG-like jellyroll fold domain-containing protein</fullName>
    </recommendedName>
</protein>
<dbReference type="Gene3D" id="2.60.120.200">
    <property type="match status" value="4"/>
</dbReference>
<dbReference type="SMART" id="SM00560">
    <property type="entry name" value="LamGL"/>
    <property type="match status" value="2"/>
</dbReference>
<organism evidence="5 6">
    <name type="scientific">Acropora cervicornis</name>
    <name type="common">Staghorn coral</name>
    <dbReference type="NCBI Taxonomy" id="6130"/>
    <lineage>
        <taxon>Eukaryota</taxon>
        <taxon>Metazoa</taxon>
        <taxon>Cnidaria</taxon>
        <taxon>Anthozoa</taxon>
        <taxon>Hexacorallia</taxon>
        <taxon>Scleractinia</taxon>
        <taxon>Astrocoeniina</taxon>
        <taxon>Acroporidae</taxon>
        <taxon>Acropora</taxon>
    </lineage>
</organism>
<evidence type="ECO:0000256" key="2">
    <source>
        <dbReference type="ARBA" id="ARBA00023157"/>
    </source>
</evidence>
<evidence type="ECO:0000256" key="1">
    <source>
        <dbReference type="ARBA" id="ARBA00022729"/>
    </source>
</evidence>
<dbReference type="Proteomes" id="UP001249851">
    <property type="component" value="Unassembled WGS sequence"/>
</dbReference>
<dbReference type="PANTHER" id="PTHR45869:SF8">
    <property type="entry name" value="LAMG-LIKE JELLYROLL FOLD DOMAIN-CONTAINING PROTEIN"/>
    <property type="match status" value="1"/>
</dbReference>
<gene>
    <name evidence="5" type="ORF">P5673_012960</name>
</gene>
<evidence type="ECO:0000256" key="3">
    <source>
        <dbReference type="SAM" id="MobiDB-lite"/>
    </source>
</evidence>
<dbReference type="AlphaFoldDB" id="A0AAD9V7E9"/>
<keyword evidence="6" id="KW-1185">Reference proteome</keyword>
<feature type="domain" description="LamG-like jellyroll fold" evidence="4">
    <location>
        <begin position="711"/>
        <end position="849"/>
    </location>
</feature>
<evidence type="ECO:0000259" key="4">
    <source>
        <dbReference type="SMART" id="SM00560"/>
    </source>
</evidence>
<comment type="caution">
    <text evidence="5">The sequence shown here is derived from an EMBL/GenBank/DDBJ whole genome shotgun (WGS) entry which is preliminary data.</text>
</comment>
<evidence type="ECO:0000313" key="5">
    <source>
        <dbReference type="EMBL" id="KAK2563944.1"/>
    </source>
</evidence>
<name>A0AAD9V7E9_ACRCE</name>
<keyword evidence="1" id="KW-0732">Signal</keyword>
<evidence type="ECO:0000313" key="6">
    <source>
        <dbReference type="Proteomes" id="UP001249851"/>
    </source>
</evidence>
<dbReference type="SUPFAM" id="SSF49899">
    <property type="entry name" value="Concanavalin A-like lectins/glucanases"/>
    <property type="match status" value="4"/>
</dbReference>
<feature type="compositionally biased region" description="Pro residues" evidence="3">
    <location>
        <begin position="239"/>
        <end position="253"/>
    </location>
</feature>
<accession>A0AAD9V7E9</accession>
<keyword evidence="2" id="KW-1015">Disulfide bond</keyword>
<dbReference type="Pfam" id="PF13385">
    <property type="entry name" value="Laminin_G_3"/>
    <property type="match status" value="4"/>
</dbReference>